<feature type="domain" description="Cas3 C-terminal" evidence="11">
    <location>
        <begin position="876"/>
        <end position="973"/>
    </location>
</feature>
<name>A0ABU0RT80_9ACTN</name>
<keyword evidence="14" id="KW-1185">Reference proteome</keyword>
<feature type="compositionally biased region" description="Low complexity" evidence="9">
    <location>
        <begin position="407"/>
        <end position="427"/>
    </location>
</feature>
<gene>
    <name evidence="13" type="ORF">QFZ49_005169</name>
</gene>
<comment type="similarity">
    <text evidence="2">In the central section; belongs to the CRISPR-associated helicase Cas3 family.</text>
</comment>
<dbReference type="Gene3D" id="1.10.3210.30">
    <property type="match status" value="1"/>
</dbReference>
<dbReference type="GO" id="GO:0004519">
    <property type="term" value="F:endonuclease activity"/>
    <property type="evidence" value="ECO:0007669"/>
    <property type="project" value="UniProtKB-KW"/>
</dbReference>
<comment type="similarity">
    <text evidence="1">In the N-terminal section; belongs to the CRISPR-associated nuclease Cas3-HD family.</text>
</comment>
<keyword evidence="13" id="KW-0255">Endonuclease</keyword>
<evidence type="ECO:0000313" key="13">
    <source>
        <dbReference type="EMBL" id="MDQ0935198.1"/>
    </source>
</evidence>
<keyword evidence="4" id="KW-0547">Nucleotide-binding</keyword>
<evidence type="ECO:0000259" key="11">
    <source>
        <dbReference type="Pfam" id="PF18395"/>
    </source>
</evidence>
<keyword evidence="13" id="KW-0540">Nuclease</keyword>
<dbReference type="Pfam" id="PF22590">
    <property type="entry name" value="Cas3-like_C_2"/>
    <property type="match status" value="1"/>
</dbReference>
<evidence type="ECO:0000256" key="5">
    <source>
        <dbReference type="ARBA" id="ARBA00022801"/>
    </source>
</evidence>
<dbReference type="Pfam" id="PF18395">
    <property type="entry name" value="Cas3_C"/>
    <property type="match status" value="1"/>
</dbReference>
<evidence type="ECO:0000259" key="10">
    <source>
        <dbReference type="Pfam" id="PF18019"/>
    </source>
</evidence>
<dbReference type="EMBL" id="JAUSZS010000006">
    <property type="protein sequence ID" value="MDQ0935198.1"/>
    <property type="molecule type" value="Genomic_DNA"/>
</dbReference>
<evidence type="ECO:0000256" key="3">
    <source>
        <dbReference type="ARBA" id="ARBA00022723"/>
    </source>
</evidence>
<accession>A0ABU0RT80</accession>
<keyword evidence="7" id="KW-0067">ATP-binding</keyword>
<dbReference type="Gene3D" id="3.40.50.300">
    <property type="entry name" value="P-loop containing nucleotide triphosphate hydrolases"/>
    <property type="match status" value="1"/>
</dbReference>
<dbReference type="InterPro" id="IPR027417">
    <property type="entry name" value="P-loop_NTPase"/>
</dbReference>
<evidence type="ECO:0000256" key="9">
    <source>
        <dbReference type="SAM" id="MobiDB-lite"/>
    </source>
</evidence>
<dbReference type="Pfam" id="PF18019">
    <property type="entry name" value="Cas3_HD"/>
    <property type="match status" value="1"/>
</dbReference>
<evidence type="ECO:0000256" key="4">
    <source>
        <dbReference type="ARBA" id="ARBA00022741"/>
    </source>
</evidence>
<dbReference type="InterPro" id="IPR054712">
    <property type="entry name" value="Cas3-like_dom"/>
</dbReference>
<dbReference type="RefSeq" id="WP_307628801.1">
    <property type="nucleotide sequence ID" value="NZ_JAUSZS010000006.1"/>
</dbReference>
<dbReference type="EC" id="3.1.-.-" evidence="13"/>
<evidence type="ECO:0000259" key="12">
    <source>
        <dbReference type="Pfam" id="PF22590"/>
    </source>
</evidence>
<dbReference type="GO" id="GO:0016787">
    <property type="term" value="F:hydrolase activity"/>
    <property type="evidence" value="ECO:0007669"/>
    <property type="project" value="UniProtKB-KW"/>
</dbReference>
<organism evidence="13 14">
    <name type="scientific">Streptomyces turgidiscabies</name>
    <dbReference type="NCBI Taxonomy" id="85558"/>
    <lineage>
        <taxon>Bacteria</taxon>
        <taxon>Bacillati</taxon>
        <taxon>Actinomycetota</taxon>
        <taxon>Actinomycetes</taxon>
        <taxon>Kitasatosporales</taxon>
        <taxon>Streptomycetaceae</taxon>
        <taxon>Streptomyces</taxon>
    </lineage>
</organism>
<comment type="caution">
    <text evidence="13">The sequence shown here is derived from an EMBL/GenBank/DDBJ whole genome shotgun (WGS) entry which is preliminary data.</text>
</comment>
<evidence type="ECO:0000256" key="2">
    <source>
        <dbReference type="ARBA" id="ARBA00009046"/>
    </source>
</evidence>
<dbReference type="InterPro" id="IPR041372">
    <property type="entry name" value="Cas3_C"/>
</dbReference>
<sequence length="979" mass="104379">MGVVEDARLRGIDLGVWAEFDAATGTSYSLLFRMLDDAAVAAVLWDRFLSSSQRAVIAEGLGVGGEQARSLTALLAGLRELGKLVPGFQWRERGAWQRLGEDLVAGAGRISPVPVEVDRSSMHVAFGLLGGFGFAAGGNSSPAVRCAQVVGGMGGRFLQVDVGGGAAARRVAATAGGLEWQELQARYAALVRYLTGAVTVPERVSVQAAVLITGVGMLAGRLSGKRSHWLDAAHMPAFGAAEHFTDARARAVEAVEDAELERVDLEPVPFTTAHPHLKGPNALQASLMTQLPGLVGEYGVGITVIADGTGSGKSVGALEVGRICNRGCGTAGVAWLMPTTATTDAAWEMLEGYVRAHRPERVPVTLVHGRSGLNAAYTDTRPTTEVAGGQSGPVGALAALMPDGTCPAGTPAPGEDGAAGPDAGAPERTGAGEREVTAPQGFLRGQDAALLAQFSAATVDQAQMAVLPVELSVLRLLALSGKTVVVDEAHALTPYSHLQLLRLLGWLGSLRTPVVLLSATMPASTSSAMVAAYLAGAGHDPGRLASADYAPGFPGWLFADAATGTAHRMQEAARIRHSRAQSRPLRMVMRPVTYRRLGDVARAVEPDERLAVIDRTIGQVAREGGCAMVGCATVADSQDTYRHLRRSWTGEPGELMLLHARFPGWVREQRTAFVRRALGPAGPRPDRLVVVTTSMLDTSLDIDVDMMVSDLASIARLLQRAGRLARFYLAWQNTGRRPHWWTPDRVPQLTVLQPLGAAGTTAIPAEWRTVEPAFLLHATAALLQAKNHDLQLDVPGDVQDLVEQVHGEHSPFADETANLCRLLAGHLERTMAEEHLSAVHLIPPHDRVSALADLHRQYLTAAQAATRLGTLPRRLLPCYLTAGGDLALDRAGAHPLPDQRSLSTRQVRRILQHTVPVPAAWVARRGPQHRPPAGWDQHPLLADLVLLPAPARDAAHTEHYGRHRLRMDDELGLIHDRMN</sequence>
<feature type="region of interest" description="Disordered" evidence="9">
    <location>
        <begin position="403"/>
        <end position="433"/>
    </location>
</feature>
<protein>
    <submittedName>
        <fullName evidence="13">CRISPR-associated endonuclease/helicase Cas3</fullName>
        <ecNumber evidence="13">3.1.-.-</ecNumber>
        <ecNumber evidence="13">3.6.4.-</ecNumber>
    </submittedName>
</protein>
<evidence type="ECO:0000256" key="8">
    <source>
        <dbReference type="ARBA" id="ARBA00023118"/>
    </source>
</evidence>
<evidence type="ECO:0000256" key="6">
    <source>
        <dbReference type="ARBA" id="ARBA00022806"/>
    </source>
</evidence>
<keyword evidence="3" id="KW-0479">Metal-binding</keyword>
<dbReference type="EC" id="3.6.4.-" evidence="13"/>
<evidence type="ECO:0000313" key="14">
    <source>
        <dbReference type="Proteomes" id="UP001223072"/>
    </source>
</evidence>
<dbReference type="Proteomes" id="UP001223072">
    <property type="component" value="Unassembled WGS sequence"/>
</dbReference>
<keyword evidence="6" id="KW-0347">Helicase</keyword>
<dbReference type="InterPro" id="IPR006483">
    <property type="entry name" value="CRISPR-assoc_Cas3_HD"/>
</dbReference>
<keyword evidence="8" id="KW-0051">Antiviral defense</keyword>
<evidence type="ECO:0000256" key="7">
    <source>
        <dbReference type="ARBA" id="ARBA00022840"/>
    </source>
</evidence>
<feature type="domain" description="HD Cas3-type" evidence="10">
    <location>
        <begin position="17"/>
        <end position="220"/>
    </location>
</feature>
<proteinExistence type="inferred from homology"/>
<dbReference type="SUPFAM" id="SSF52540">
    <property type="entry name" value="P-loop containing nucleoside triphosphate hydrolases"/>
    <property type="match status" value="1"/>
</dbReference>
<evidence type="ECO:0000256" key="1">
    <source>
        <dbReference type="ARBA" id="ARBA00006847"/>
    </source>
</evidence>
<keyword evidence="5 13" id="KW-0378">Hydrolase</keyword>
<feature type="domain" description="CRISPR-associated nuclease/helicase Cas3" evidence="12">
    <location>
        <begin position="624"/>
        <end position="726"/>
    </location>
</feature>
<dbReference type="InterPro" id="IPR038257">
    <property type="entry name" value="CRISPR-assoc_Cas3_HD_sf"/>
</dbReference>
<reference evidence="13 14" key="1">
    <citation type="submission" date="2023-07" db="EMBL/GenBank/DDBJ databases">
        <title>Comparative genomics of wheat-associated soil bacteria to identify genetic determinants of phenazine resistance.</title>
        <authorList>
            <person name="Mouncey N."/>
        </authorList>
    </citation>
    <scope>NUCLEOTIDE SEQUENCE [LARGE SCALE GENOMIC DNA]</scope>
    <source>
        <strain evidence="13 14">W2I16</strain>
    </source>
</reference>